<name>A0A4E0QRM0_9EURY</name>
<sequence>MGIISIIADKVLDILDAVVDEKSARMSKINGRGLEVRGIWGTKELFIYGSPVTPEILDEHNISRTMNEFHWGDDSEGSEMAAFAILLWFLEKDEALVRKDIFFRDFVMRFPKEDFEILYNFVGWNNRITPGKYRKLVSTIDQAPGNDDD</sequence>
<dbReference type="OrthoDB" id="125385at2157"/>
<dbReference type="RefSeq" id="WP_135389661.1">
    <property type="nucleotide sequence ID" value="NZ_PGGK01000006.1"/>
</dbReference>
<evidence type="ECO:0000313" key="2">
    <source>
        <dbReference type="Proteomes" id="UP000297295"/>
    </source>
</evidence>
<evidence type="ECO:0000313" key="1">
    <source>
        <dbReference type="EMBL" id="TGC09166.1"/>
    </source>
</evidence>
<protein>
    <submittedName>
        <fullName evidence="1">Uncharacterized protein</fullName>
    </submittedName>
</protein>
<accession>A0A4E0QRM0</accession>
<keyword evidence="2" id="KW-1185">Reference proteome</keyword>
<dbReference type="AlphaFoldDB" id="A0A4E0QRM0"/>
<reference evidence="1 2" key="1">
    <citation type="submission" date="2017-11" db="EMBL/GenBank/DDBJ databases">
        <title>Isolation and Characterization of Methanogenic Archaea from Saline Meromictic Lake at Siberia.</title>
        <authorList>
            <person name="Shen Y."/>
            <person name="Huang H.-H."/>
            <person name="Lai M.-C."/>
            <person name="Chen S.-C."/>
        </authorList>
    </citation>
    <scope>NUCLEOTIDE SEQUENCE [LARGE SCALE GENOMIC DNA]</scope>
    <source>
        <strain evidence="1 2">SY-01</strain>
    </source>
</reference>
<dbReference type="Proteomes" id="UP000297295">
    <property type="component" value="Unassembled WGS sequence"/>
</dbReference>
<gene>
    <name evidence="1" type="ORF">CUN85_07300</name>
</gene>
<dbReference type="InterPro" id="IPR046164">
    <property type="entry name" value="DUF6166"/>
</dbReference>
<dbReference type="EMBL" id="PGGK01000006">
    <property type="protein sequence ID" value="TGC09166.1"/>
    <property type="molecule type" value="Genomic_DNA"/>
</dbReference>
<dbReference type="Pfam" id="PF19663">
    <property type="entry name" value="DUF6166"/>
    <property type="match status" value="1"/>
</dbReference>
<comment type="caution">
    <text evidence="1">The sequence shown here is derived from an EMBL/GenBank/DDBJ whole genome shotgun (WGS) entry which is preliminary data.</text>
</comment>
<organism evidence="1 2">
    <name type="scientific">Methanolobus halotolerans</name>
    <dbReference type="NCBI Taxonomy" id="2052935"/>
    <lineage>
        <taxon>Archaea</taxon>
        <taxon>Methanobacteriati</taxon>
        <taxon>Methanobacteriota</taxon>
        <taxon>Stenosarchaea group</taxon>
        <taxon>Methanomicrobia</taxon>
        <taxon>Methanosarcinales</taxon>
        <taxon>Methanosarcinaceae</taxon>
        <taxon>Methanolobus</taxon>
    </lineage>
</organism>
<proteinExistence type="predicted"/>